<evidence type="ECO:0000313" key="2">
    <source>
        <dbReference type="Proteomes" id="UP000559256"/>
    </source>
</evidence>
<evidence type="ECO:0000313" key="1">
    <source>
        <dbReference type="EMBL" id="KAF5328120.1"/>
    </source>
</evidence>
<reference evidence="1 2" key="1">
    <citation type="journal article" date="2020" name="ISME J.">
        <title>Uncovering the hidden diversity of litter-decomposition mechanisms in mushroom-forming fungi.</title>
        <authorList>
            <person name="Floudas D."/>
            <person name="Bentzer J."/>
            <person name="Ahren D."/>
            <person name="Johansson T."/>
            <person name="Persson P."/>
            <person name="Tunlid A."/>
        </authorList>
    </citation>
    <scope>NUCLEOTIDE SEQUENCE [LARGE SCALE GENOMIC DNA]</scope>
    <source>
        <strain evidence="1 2">CBS 291.85</strain>
    </source>
</reference>
<organism evidence="1 2">
    <name type="scientific">Tetrapyrgos nigripes</name>
    <dbReference type="NCBI Taxonomy" id="182062"/>
    <lineage>
        <taxon>Eukaryota</taxon>
        <taxon>Fungi</taxon>
        <taxon>Dikarya</taxon>
        <taxon>Basidiomycota</taxon>
        <taxon>Agaricomycotina</taxon>
        <taxon>Agaricomycetes</taxon>
        <taxon>Agaricomycetidae</taxon>
        <taxon>Agaricales</taxon>
        <taxon>Marasmiineae</taxon>
        <taxon>Marasmiaceae</taxon>
        <taxon>Tetrapyrgos</taxon>
    </lineage>
</organism>
<proteinExistence type="predicted"/>
<sequence length="121" mass="13898">MRFYWVHVWNAQSVANALDVLNLAALFLKDNISILDGYPVDSSLRIPTSRRRSRSHQIEDTYSAVARLKRVQVLILCRYHCGWFRAPWYYPQKGLGGTAGLAEMGIGLERTWPQEYAAIQL</sequence>
<dbReference type="AlphaFoldDB" id="A0A8H5F8X3"/>
<gene>
    <name evidence="1" type="ORF">D9758_018581</name>
</gene>
<dbReference type="EMBL" id="JAACJM010000368">
    <property type="protein sequence ID" value="KAF5328120.1"/>
    <property type="molecule type" value="Genomic_DNA"/>
</dbReference>
<keyword evidence="2" id="KW-1185">Reference proteome</keyword>
<protein>
    <submittedName>
        <fullName evidence="1">Uncharacterized protein</fullName>
    </submittedName>
</protein>
<name>A0A8H5F8X3_9AGAR</name>
<accession>A0A8H5F8X3</accession>
<dbReference type="Proteomes" id="UP000559256">
    <property type="component" value="Unassembled WGS sequence"/>
</dbReference>
<comment type="caution">
    <text evidence="1">The sequence shown here is derived from an EMBL/GenBank/DDBJ whole genome shotgun (WGS) entry which is preliminary data.</text>
</comment>